<dbReference type="AlphaFoldDB" id="A0AAJ6NU70"/>
<evidence type="ECO:0000256" key="6">
    <source>
        <dbReference type="ARBA" id="ARBA00022840"/>
    </source>
</evidence>
<proteinExistence type="predicted"/>
<dbReference type="GO" id="GO:0005524">
    <property type="term" value="F:ATP binding"/>
    <property type="evidence" value="ECO:0007669"/>
    <property type="project" value="UniProtKB-UniRule"/>
</dbReference>
<comment type="catalytic activity">
    <reaction evidence="8">
        <text>L-seryl-[protein] + ATP = O-phospho-L-seryl-[protein] + ADP + H(+)</text>
        <dbReference type="Rhea" id="RHEA:17989"/>
        <dbReference type="Rhea" id="RHEA-COMP:9863"/>
        <dbReference type="Rhea" id="RHEA-COMP:11604"/>
        <dbReference type="ChEBI" id="CHEBI:15378"/>
        <dbReference type="ChEBI" id="CHEBI:29999"/>
        <dbReference type="ChEBI" id="CHEBI:30616"/>
        <dbReference type="ChEBI" id="CHEBI:83421"/>
        <dbReference type="ChEBI" id="CHEBI:456216"/>
        <dbReference type="EC" id="2.7.11.1"/>
    </reaction>
</comment>
<evidence type="ECO:0000259" key="11">
    <source>
        <dbReference type="PROSITE" id="PS50011"/>
    </source>
</evidence>
<evidence type="ECO:0000256" key="4">
    <source>
        <dbReference type="ARBA" id="ARBA00022741"/>
    </source>
</evidence>
<reference evidence="12 13" key="1">
    <citation type="journal article" date="2023" name="Limnol Oceanogr Lett">
        <title>Environmental adaptations by the intertidal Antarctic cyanobacterium Halotia branconii CENA392 as revealed using long-read genome sequencing.</title>
        <authorList>
            <person name="Dextro R.B."/>
            <person name="Delbaje E."/>
            <person name="Freitas P.N.N."/>
            <person name="Geraldes V."/>
            <person name="Pinto E."/>
            <person name="Long P.F."/>
            <person name="Fiore M.F."/>
        </authorList>
    </citation>
    <scope>NUCLEOTIDE SEQUENCE [LARGE SCALE GENOMIC DNA]</scope>
    <source>
        <strain evidence="12 13">CENA392</strain>
    </source>
</reference>
<organism evidence="12 13">
    <name type="scientific">Halotia branconii CENA392</name>
    <dbReference type="NCBI Taxonomy" id="1539056"/>
    <lineage>
        <taxon>Bacteria</taxon>
        <taxon>Bacillati</taxon>
        <taxon>Cyanobacteriota</taxon>
        <taxon>Cyanophyceae</taxon>
        <taxon>Nostocales</taxon>
        <taxon>Nodulariaceae</taxon>
        <taxon>Halotia</taxon>
    </lineage>
</organism>
<dbReference type="CDD" id="cd14014">
    <property type="entry name" value="STKc_PknB_like"/>
    <property type="match status" value="1"/>
</dbReference>
<dbReference type="Gene3D" id="3.30.200.20">
    <property type="entry name" value="Phosphorylase Kinase, domain 1"/>
    <property type="match status" value="1"/>
</dbReference>
<keyword evidence="3" id="KW-0808">Transferase</keyword>
<evidence type="ECO:0000256" key="9">
    <source>
        <dbReference type="PROSITE-ProRule" id="PRU10141"/>
    </source>
</evidence>
<evidence type="ECO:0000256" key="2">
    <source>
        <dbReference type="ARBA" id="ARBA00022527"/>
    </source>
</evidence>
<dbReference type="Pfam" id="PF00069">
    <property type="entry name" value="Pkinase"/>
    <property type="match status" value="1"/>
</dbReference>
<keyword evidence="10" id="KW-1133">Transmembrane helix</keyword>
<keyword evidence="10" id="KW-0472">Membrane</keyword>
<keyword evidence="5 12" id="KW-0418">Kinase</keyword>
<name>A0AAJ6NU70_9CYAN</name>
<dbReference type="GO" id="GO:0004674">
    <property type="term" value="F:protein serine/threonine kinase activity"/>
    <property type="evidence" value="ECO:0007669"/>
    <property type="project" value="UniProtKB-KW"/>
</dbReference>
<feature type="binding site" evidence="9">
    <location>
        <position position="80"/>
    </location>
    <ligand>
        <name>ATP</name>
        <dbReference type="ChEBI" id="CHEBI:30616"/>
    </ligand>
</feature>
<evidence type="ECO:0000256" key="5">
    <source>
        <dbReference type="ARBA" id="ARBA00022777"/>
    </source>
</evidence>
<gene>
    <name evidence="12" type="ORF">QI031_03980</name>
</gene>
<dbReference type="InterPro" id="IPR008266">
    <property type="entry name" value="Tyr_kinase_AS"/>
</dbReference>
<keyword evidence="6 9" id="KW-0067">ATP-binding</keyword>
<evidence type="ECO:0000256" key="7">
    <source>
        <dbReference type="ARBA" id="ARBA00047899"/>
    </source>
</evidence>
<protein>
    <recommendedName>
        <fullName evidence="1">non-specific serine/threonine protein kinase</fullName>
        <ecNumber evidence="1">2.7.11.1</ecNumber>
    </recommendedName>
</protein>
<dbReference type="EC" id="2.7.11.1" evidence="1"/>
<dbReference type="EMBL" id="CP124543">
    <property type="protein sequence ID" value="WGV26675.1"/>
    <property type="molecule type" value="Genomic_DNA"/>
</dbReference>
<sequence>MNYITCSQGHKSTGGSNFCSTCGEPLQNSNHYLEPTLIGIQPGTRLRDRYIVREMLGQGGFGRTYIAEDTGRFNEKVAIKEFIPSVQGTGALNKAVELFQREAVTLYQLQHSQIPRFWEAFQENSRLFLVEDFIEGRTYESLLNERLRQGRCFSEPEITKLFQDLLPVLSYLHNQGVIHRDISPDNIILSGKTGLPILIDMGAVKQVTVNVATNLQTTSAPRGTSIGKVGYAPDEQIRLGIVAPNSDLYALAVTAIVLMTGKQPEQLLDQYTLTWKWDREINLSLLMTQVLNRMLAPRGDQRFQSADEILSFLGLRQTNPAYSTPNYSGNSTPIYQNPAYSTPNYSGNSAPIYQNPVYPTPNYSGNSAPSPVNNSGCGQIFDASIPVPQEIKGWNWGAFLFGAFWSVGNKVWIGLLCFIPYVGLIMAIILGIKGNEWAWKSRRWASIEAFKANQKTWAVVSLCLTGFVFVIVFLASLGGS</sequence>
<dbReference type="PROSITE" id="PS00109">
    <property type="entry name" value="PROTEIN_KINASE_TYR"/>
    <property type="match status" value="1"/>
</dbReference>
<dbReference type="PROSITE" id="PS00107">
    <property type="entry name" value="PROTEIN_KINASE_ATP"/>
    <property type="match status" value="1"/>
</dbReference>
<dbReference type="PANTHER" id="PTHR24363:SF0">
    <property type="entry name" value="SERINE_THREONINE KINASE LIKE DOMAIN CONTAINING 1"/>
    <property type="match status" value="1"/>
</dbReference>
<keyword evidence="13" id="KW-1185">Reference proteome</keyword>
<evidence type="ECO:0000256" key="3">
    <source>
        <dbReference type="ARBA" id="ARBA00022679"/>
    </source>
</evidence>
<dbReference type="InterPro" id="IPR017441">
    <property type="entry name" value="Protein_kinase_ATP_BS"/>
</dbReference>
<dbReference type="PANTHER" id="PTHR24363">
    <property type="entry name" value="SERINE/THREONINE PROTEIN KINASE"/>
    <property type="match status" value="1"/>
</dbReference>
<feature type="domain" description="Protein kinase" evidence="11">
    <location>
        <begin position="50"/>
        <end position="313"/>
    </location>
</feature>
<evidence type="ECO:0000313" key="13">
    <source>
        <dbReference type="Proteomes" id="UP001223520"/>
    </source>
</evidence>
<comment type="catalytic activity">
    <reaction evidence="7">
        <text>L-threonyl-[protein] + ATP = O-phospho-L-threonyl-[protein] + ADP + H(+)</text>
        <dbReference type="Rhea" id="RHEA:46608"/>
        <dbReference type="Rhea" id="RHEA-COMP:11060"/>
        <dbReference type="Rhea" id="RHEA-COMP:11605"/>
        <dbReference type="ChEBI" id="CHEBI:15378"/>
        <dbReference type="ChEBI" id="CHEBI:30013"/>
        <dbReference type="ChEBI" id="CHEBI:30616"/>
        <dbReference type="ChEBI" id="CHEBI:61977"/>
        <dbReference type="ChEBI" id="CHEBI:456216"/>
        <dbReference type="EC" id="2.7.11.1"/>
    </reaction>
</comment>
<feature type="transmembrane region" description="Helical" evidence="10">
    <location>
        <begin position="456"/>
        <end position="477"/>
    </location>
</feature>
<dbReference type="Gene3D" id="1.10.510.10">
    <property type="entry name" value="Transferase(Phosphotransferase) domain 1"/>
    <property type="match status" value="1"/>
</dbReference>
<dbReference type="SUPFAM" id="SSF56112">
    <property type="entry name" value="Protein kinase-like (PK-like)"/>
    <property type="match status" value="1"/>
</dbReference>
<evidence type="ECO:0000313" key="12">
    <source>
        <dbReference type="EMBL" id="WGV26675.1"/>
    </source>
</evidence>
<evidence type="ECO:0000256" key="1">
    <source>
        <dbReference type="ARBA" id="ARBA00012513"/>
    </source>
</evidence>
<keyword evidence="2" id="KW-0723">Serine/threonine-protein kinase</keyword>
<evidence type="ECO:0000256" key="10">
    <source>
        <dbReference type="SAM" id="Phobius"/>
    </source>
</evidence>
<accession>A0AAJ6NU70</accession>
<dbReference type="Proteomes" id="UP001223520">
    <property type="component" value="Chromosome"/>
</dbReference>
<dbReference type="InterPro" id="IPR000719">
    <property type="entry name" value="Prot_kinase_dom"/>
</dbReference>
<dbReference type="RefSeq" id="WP_281483920.1">
    <property type="nucleotide sequence ID" value="NZ_CP124543.1"/>
</dbReference>
<dbReference type="PROSITE" id="PS50011">
    <property type="entry name" value="PROTEIN_KINASE_DOM"/>
    <property type="match status" value="1"/>
</dbReference>
<feature type="transmembrane region" description="Helical" evidence="10">
    <location>
        <begin position="411"/>
        <end position="435"/>
    </location>
</feature>
<keyword evidence="4 9" id="KW-0547">Nucleotide-binding</keyword>
<evidence type="ECO:0000256" key="8">
    <source>
        <dbReference type="ARBA" id="ARBA00048679"/>
    </source>
</evidence>
<dbReference type="InterPro" id="IPR011009">
    <property type="entry name" value="Kinase-like_dom_sf"/>
</dbReference>
<dbReference type="KEGG" id="hbq:QI031_03980"/>
<keyword evidence="10" id="KW-0812">Transmembrane</keyword>